<feature type="domain" description="Beta-lactamase-related" evidence="3">
    <location>
        <begin position="86"/>
        <end position="364"/>
    </location>
</feature>
<dbReference type="Pfam" id="PF00144">
    <property type="entry name" value="Beta-lactamase"/>
    <property type="match status" value="1"/>
</dbReference>
<reference evidence="4 5" key="1">
    <citation type="journal article" date="2019" name="Syst. Appl. Microbiol.">
        <title>Oenococcus sicerae sp. nov., isolated from French cider.</title>
        <authorList>
            <person name="Cousin F.J."/>
            <person name="Le Guellec R."/>
            <person name="Chagnot C."/>
            <person name="Goux D."/>
            <person name="Dalmasso M."/>
            <person name="Laplace J.M."/>
            <person name="Cretenet M."/>
        </authorList>
    </citation>
    <scope>NUCLEOTIDE SEQUENCE [LARGE SCALE GENOMIC DNA]</scope>
    <source>
        <strain evidence="4 5">UCMA 15228</strain>
    </source>
</reference>
<evidence type="ECO:0000256" key="1">
    <source>
        <dbReference type="ARBA" id="ARBA00004370"/>
    </source>
</evidence>
<gene>
    <name evidence="4" type="ORF">DLJ48_02450</name>
</gene>
<dbReference type="SUPFAM" id="SSF56601">
    <property type="entry name" value="beta-lactamase/transpeptidase-like"/>
    <property type="match status" value="1"/>
</dbReference>
<evidence type="ECO:0000259" key="3">
    <source>
        <dbReference type="Pfam" id="PF00144"/>
    </source>
</evidence>
<evidence type="ECO:0000313" key="4">
    <source>
        <dbReference type="EMBL" id="QAS69461.1"/>
    </source>
</evidence>
<evidence type="ECO:0000313" key="5">
    <source>
        <dbReference type="Proteomes" id="UP000286907"/>
    </source>
</evidence>
<comment type="subcellular location">
    <subcellularLocation>
        <location evidence="1">Membrane</location>
    </subcellularLocation>
</comment>
<dbReference type="Gene3D" id="3.40.710.10">
    <property type="entry name" value="DD-peptidase/beta-lactamase superfamily"/>
    <property type="match status" value="1"/>
</dbReference>
<organism evidence="4 5">
    <name type="scientific">Oenococcus sicerae</name>
    <dbReference type="NCBI Taxonomy" id="2203724"/>
    <lineage>
        <taxon>Bacteria</taxon>
        <taxon>Bacillati</taxon>
        <taxon>Bacillota</taxon>
        <taxon>Bacilli</taxon>
        <taxon>Lactobacillales</taxon>
        <taxon>Lactobacillaceae</taxon>
        <taxon>Oenococcus</taxon>
    </lineage>
</organism>
<keyword evidence="5" id="KW-1185">Reference proteome</keyword>
<sequence>MKHFFAKSGLFLFALFLGLAIYLFQADSQHDLASTKSGQPIKDYHYIKPDLFSIDRKSNFSATRIKKSSPLATKIDAEIKTSNFSGSILLVSHNKILINKGYSYADRASAKLNTPKSLYGLASIQKSLTALLIMKQIQAGKLTLQTKLSRFYPNLPNADSTTVQNLLTMTSGLSAGSGPTALMSDSQYIDWYIQHTVQKFPVGRFHYDATNFKILAGILESITKKSYRDNLDAVFGRKFDFVNGTGFSASPDRTFSYKSFVTQKAANNGDAYLAREVATGNLFTTTGNLYLYFHELFSGKLIPPAMISQMFAKVNGFPYASGAYNEPKFYKAHGYILGYEPTVFISKDNQTTVIMLANTASKPAWQDLAEKIFWQLMTN</sequence>
<dbReference type="RefSeq" id="WP_128685590.1">
    <property type="nucleotide sequence ID" value="NZ_CP029684.2"/>
</dbReference>
<evidence type="ECO:0000256" key="2">
    <source>
        <dbReference type="ARBA" id="ARBA00023136"/>
    </source>
</evidence>
<keyword evidence="2" id="KW-0472">Membrane</keyword>
<dbReference type="Proteomes" id="UP000286907">
    <property type="component" value="Chromosome"/>
</dbReference>
<protein>
    <submittedName>
        <fullName evidence="4">Beta-lactamase family protein</fullName>
    </submittedName>
</protein>
<proteinExistence type="predicted"/>
<accession>A0ABX5QL90</accession>
<dbReference type="InterPro" id="IPR050491">
    <property type="entry name" value="AmpC-like"/>
</dbReference>
<name>A0ABX5QL90_9LACO</name>
<dbReference type="InterPro" id="IPR012338">
    <property type="entry name" value="Beta-lactam/transpept-like"/>
</dbReference>
<dbReference type="InterPro" id="IPR001466">
    <property type="entry name" value="Beta-lactam-related"/>
</dbReference>
<dbReference type="PANTHER" id="PTHR46825:SF11">
    <property type="entry name" value="PENICILLIN-BINDING PROTEIN 4"/>
    <property type="match status" value="1"/>
</dbReference>
<dbReference type="PANTHER" id="PTHR46825">
    <property type="entry name" value="D-ALANYL-D-ALANINE-CARBOXYPEPTIDASE/ENDOPEPTIDASE AMPH"/>
    <property type="match status" value="1"/>
</dbReference>
<dbReference type="EMBL" id="CP029684">
    <property type="protein sequence ID" value="QAS69461.1"/>
    <property type="molecule type" value="Genomic_DNA"/>
</dbReference>